<sequence length="527" mass="59474">MLFAQQAAGAAAQPAPSKGKAPLTKTIWSQERLKSALLAAKTPDQNTLAAQLAANKEIITLVLDWYKPPSDDSRKKVESGKVVLSSGKPAEVTGATRDFVLKTSKLLDLDEVQTFEMTYLFIEEARNRPTNLREVNINKLTFDDNVTLLVMKHYMNERLETLRLLLTILQEASDEDNPSFQTVKDFLTDANILDTNESFTTRLLAQLHHAFTKRVPFEMQRTSNWGFEWAMHWLKEQQSILEVLFLFHYHSCPPKSAVKIMTTLTEFSFGIDQPNRTLFDAELLQQRTQVSDLAVMVALEVLNLEPVLERRVHARDDANATTIGESIPSLLQISTLIREIGKSVQSGTREPDPRGVILLAWSLLLSMLPHPLTGEYGKIAGPAFCQELAQFGYEKLGAVQYLLQMQQGQSSRGNDALKLAFGSVMKGFLMMLLTVQNVAQLPDGEVLVDVFAGVFEGREELALHFWWVDYADRERRSLLEGAKMGFPVEPEAYLRLLRSLCGDVKTARLVFNHMKQLENYLDVWREG</sequence>
<proteinExistence type="predicted"/>
<keyword evidence="2" id="KW-1185">Reference proteome</keyword>
<feature type="non-terminal residue" evidence="1">
    <location>
        <position position="527"/>
    </location>
</feature>
<evidence type="ECO:0000313" key="2">
    <source>
        <dbReference type="Proteomes" id="UP001212841"/>
    </source>
</evidence>
<name>A0AAD5S2F7_9FUNG</name>
<accession>A0AAD5S2F7</accession>
<reference evidence="1" key="1">
    <citation type="submission" date="2020-05" db="EMBL/GenBank/DDBJ databases">
        <title>Phylogenomic resolution of chytrid fungi.</title>
        <authorList>
            <person name="Stajich J.E."/>
            <person name="Amses K."/>
            <person name="Simmons R."/>
            <person name="Seto K."/>
            <person name="Myers J."/>
            <person name="Bonds A."/>
            <person name="Quandt C.A."/>
            <person name="Barry K."/>
            <person name="Liu P."/>
            <person name="Grigoriev I."/>
            <person name="Longcore J.E."/>
            <person name="James T.Y."/>
        </authorList>
    </citation>
    <scope>NUCLEOTIDE SEQUENCE</scope>
    <source>
        <strain evidence="1">JEL0318</strain>
    </source>
</reference>
<dbReference type="Proteomes" id="UP001212841">
    <property type="component" value="Unassembled WGS sequence"/>
</dbReference>
<dbReference type="GO" id="GO:0006606">
    <property type="term" value="P:protein import into nucleus"/>
    <property type="evidence" value="ECO:0007669"/>
    <property type="project" value="TreeGrafter"/>
</dbReference>
<dbReference type="EMBL" id="JADGJD010002139">
    <property type="protein sequence ID" value="KAJ3034619.1"/>
    <property type="molecule type" value="Genomic_DNA"/>
</dbReference>
<dbReference type="GO" id="GO:0006405">
    <property type="term" value="P:RNA export from nucleus"/>
    <property type="evidence" value="ECO:0007669"/>
    <property type="project" value="TreeGrafter"/>
</dbReference>
<dbReference type="GO" id="GO:0044611">
    <property type="term" value="C:nuclear pore inner ring"/>
    <property type="evidence" value="ECO:0007669"/>
    <property type="project" value="TreeGrafter"/>
</dbReference>
<dbReference type="PANTHER" id="PTHR31431">
    <property type="entry name" value="NUCLEOPORIN NUP188 HOMOLOG"/>
    <property type="match status" value="1"/>
</dbReference>
<evidence type="ECO:0000313" key="1">
    <source>
        <dbReference type="EMBL" id="KAJ3034619.1"/>
    </source>
</evidence>
<organism evidence="1 2">
    <name type="scientific">Rhizophlyctis rosea</name>
    <dbReference type="NCBI Taxonomy" id="64517"/>
    <lineage>
        <taxon>Eukaryota</taxon>
        <taxon>Fungi</taxon>
        <taxon>Fungi incertae sedis</taxon>
        <taxon>Chytridiomycota</taxon>
        <taxon>Chytridiomycota incertae sedis</taxon>
        <taxon>Chytridiomycetes</taxon>
        <taxon>Rhizophlyctidales</taxon>
        <taxon>Rhizophlyctidaceae</taxon>
        <taxon>Rhizophlyctis</taxon>
    </lineage>
</organism>
<comment type="caution">
    <text evidence="1">The sequence shown here is derived from an EMBL/GenBank/DDBJ whole genome shotgun (WGS) entry which is preliminary data.</text>
</comment>
<dbReference type="GO" id="GO:0017056">
    <property type="term" value="F:structural constituent of nuclear pore"/>
    <property type="evidence" value="ECO:0007669"/>
    <property type="project" value="InterPro"/>
</dbReference>
<gene>
    <name evidence="1" type="ORF">HK097_004446</name>
</gene>
<dbReference type="AlphaFoldDB" id="A0AAD5S2F7"/>
<dbReference type="PANTHER" id="PTHR31431:SF1">
    <property type="entry name" value="NUCLEOPORIN NUP188"/>
    <property type="match status" value="1"/>
</dbReference>
<dbReference type="InterPro" id="IPR044840">
    <property type="entry name" value="Nup188"/>
</dbReference>
<protein>
    <submittedName>
        <fullName evidence="1">Uncharacterized protein</fullName>
    </submittedName>
</protein>